<dbReference type="AlphaFoldDB" id="A0A8S2YAL0"/>
<evidence type="ECO:0000313" key="3">
    <source>
        <dbReference type="Proteomes" id="UP000676336"/>
    </source>
</evidence>
<reference evidence="2" key="1">
    <citation type="submission" date="2021-02" db="EMBL/GenBank/DDBJ databases">
        <authorList>
            <person name="Nowell W R."/>
        </authorList>
    </citation>
    <scope>NUCLEOTIDE SEQUENCE</scope>
</reference>
<feature type="non-terminal residue" evidence="2">
    <location>
        <position position="28"/>
    </location>
</feature>
<dbReference type="Proteomes" id="UP000676336">
    <property type="component" value="Unassembled WGS sequence"/>
</dbReference>
<gene>
    <name evidence="1" type="ORF">SMN809_LOCUS36046</name>
    <name evidence="2" type="ORF">SMN809_LOCUS36967</name>
</gene>
<evidence type="ECO:0000313" key="2">
    <source>
        <dbReference type="EMBL" id="CAF4549512.1"/>
    </source>
</evidence>
<protein>
    <submittedName>
        <fullName evidence="2">Uncharacterized protein</fullName>
    </submittedName>
</protein>
<dbReference type="EMBL" id="CAJOBI010087600">
    <property type="protein sequence ID" value="CAF4526655.1"/>
    <property type="molecule type" value="Genomic_DNA"/>
</dbReference>
<proteinExistence type="predicted"/>
<evidence type="ECO:0000313" key="1">
    <source>
        <dbReference type="EMBL" id="CAF4526655.1"/>
    </source>
</evidence>
<comment type="caution">
    <text evidence="2">The sequence shown here is derived from an EMBL/GenBank/DDBJ whole genome shotgun (WGS) entry which is preliminary data.</text>
</comment>
<accession>A0A8S2YAL0</accession>
<sequence>MLEHNETLIELRVLQKSFTNQEQDQLRT</sequence>
<dbReference type="EMBL" id="CAJOBI010092559">
    <property type="protein sequence ID" value="CAF4549512.1"/>
    <property type="molecule type" value="Genomic_DNA"/>
</dbReference>
<organism evidence="2 3">
    <name type="scientific">Rotaria magnacalcarata</name>
    <dbReference type="NCBI Taxonomy" id="392030"/>
    <lineage>
        <taxon>Eukaryota</taxon>
        <taxon>Metazoa</taxon>
        <taxon>Spiralia</taxon>
        <taxon>Gnathifera</taxon>
        <taxon>Rotifera</taxon>
        <taxon>Eurotatoria</taxon>
        <taxon>Bdelloidea</taxon>
        <taxon>Philodinida</taxon>
        <taxon>Philodinidae</taxon>
        <taxon>Rotaria</taxon>
    </lineage>
</organism>
<name>A0A8S2YAL0_9BILA</name>